<dbReference type="Proteomes" id="UP000694398">
    <property type="component" value="Unassembled WGS sequence"/>
</dbReference>
<accession>A0A8C2V986</accession>
<evidence type="ECO:0000313" key="3">
    <source>
        <dbReference type="Proteomes" id="UP000694398"/>
    </source>
</evidence>
<feature type="compositionally biased region" description="Pro residues" evidence="1">
    <location>
        <begin position="69"/>
        <end position="78"/>
    </location>
</feature>
<organism evidence="2 3">
    <name type="scientific">Chinchilla lanigera</name>
    <name type="common">Long-tailed chinchilla</name>
    <name type="synonym">Chinchilla villidera</name>
    <dbReference type="NCBI Taxonomy" id="34839"/>
    <lineage>
        <taxon>Eukaryota</taxon>
        <taxon>Metazoa</taxon>
        <taxon>Chordata</taxon>
        <taxon>Craniata</taxon>
        <taxon>Vertebrata</taxon>
        <taxon>Euteleostomi</taxon>
        <taxon>Mammalia</taxon>
        <taxon>Eutheria</taxon>
        <taxon>Euarchontoglires</taxon>
        <taxon>Glires</taxon>
        <taxon>Rodentia</taxon>
        <taxon>Hystricomorpha</taxon>
        <taxon>Chinchillidae</taxon>
        <taxon>Chinchilla</taxon>
    </lineage>
</organism>
<feature type="compositionally biased region" description="Low complexity" evidence="1">
    <location>
        <begin position="519"/>
        <end position="548"/>
    </location>
</feature>
<reference evidence="2" key="2">
    <citation type="submission" date="2025-09" db="UniProtKB">
        <authorList>
            <consortium name="Ensembl"/>
        </authorList>
    </citation>
    <scope>IDENTIFICATION</scope>
</reference>
<feature type="compositionally biased region" description="Polar residues" evidence="1">
    <location>
        <begin position="259"/>
        <end position="271"/>
    </location>
</feature>
<dbReference type="GeneTree" id="ENSGT00960000189526"/>
<evidence type="ECO:0000256" key="1">
    <source>
        <dbReference type="SAM" id="MobiDB-lite"/>
    </source>
</evidence>
<feature type="compositionally biased region" description="Polar residues" evidence="1">
    <location>
        <begin position="187"/>
        <end position="200"/>
    </location>
</feature>
<feature type="region of interest" description="Disordered" evidence="1">
    <location>
        <begin position="1"/>
        <end position="91"/>
    </location>
</feature>
<dbReference type="AlphaFoldDB" id="A0A8C2V986"/>
<feature type="compositionally biased region" description="Basic and acidic residues" evidence="1">
    <location>
        <begin position="280"/>
        <end position="317"/>
    </location>
</feature>
<keyword evidence="3" id="KW-1185">Reference proteome</keyword>
<feature type="compositionally biased region" description="Low complexity" evidence="1">
    <location>
        <begin position="464"/>
        <end position="476"/>
    </location>
</feature>
<feature type="region of interest" description="Disordered" evidence="1">
    <location>
        <begin position="636"/>
        <end position="657"/>
    </location>
</feature>
<feature type="compositionally biased region" description="Low complexity" evidence="1">
    <location>
        <begin position="330"/>
        <end position="350"/>
    </location>
</feature>
<feature type="compositionally biased region" description="Pro residues" evidence="1">
    <location>
        <begin position="351"/>
        <end position="367"/>
    </location>
</feature>
<sequence>MSPSPSRLRARSVDAQRSPRPTSRASAWELRKMEPVETTAHPLKKPCLSRSSSPAWEFSGLRRSSLDPPVGPLRPLRPPAQGSGSPDRSMVRGRVREATALHQKKLCPSSLTSLRTEAAAHLSCRSQTLLQAVHVQGSPKLPRSPDPSALKMLASEEDTALPLRRLCHLSLMEGHLGTTAHPPGSPELSQKSMVTASSRLPRSRVRSASLPPQTRLLCGSQTPSAAHPARLSDLLTSPATAPGWRSPDPGSRLVDPPLGSTTLLSTWTAPQSRKMARPSRSREPQIRGSEQRDPQSREPQPRWKEAQRPPVRSKEMSPLRGTDPLPPGQPLLRQQILAPGQPLPRQQILPLPEPLSPQPIQPSPGQPRRPQSIPTPGQSLLRQRFLTPPGQPEPTQTPEESLPPEPILTPGEPQSLQPIQPLPGQSLLPQPILAPGRPAPRQPILRSGESRSNQQYGQPSPAEPILLSDPSLRLPSPGHPLRPGQPLSPEQHPSPGQPRSPRSPGPAAVSISSGPPAPRFRLLTRLLRGLLGRPPGGANWNAAAATSATKHRGRSTTPPAMSPRTGPPDASSGFSAEIAAAESRSATYSATSSPKPSGAASADVGVPSPEARAPPRSRRTMWLTSADRCAKKPLRCAPRRAQRRHAASSSTSNSRRRRWATCARTACCF</sequence>
<feature type="compositionally biased region" description="Low complexity" evidence="1">
    <location>
        <begin position="413"/>
        <end position="433"/>
    </location>
</feature>
<dbReference type="Ensembl" id="ENSCLAT00000009516.1">
    <property type="protein sequence ID" value="ENSCLAP00000009387.1"/>
    <property type="gene ID" value="ENSCLAG00000006517.1"/>
</dbReference>
<feature type="compositionally biased region" description="Basic residues" evidence="1">
    <location>
        <begin position="636"/>
        <end position="646"/>
    </location>
</feature>
<reference evidence="2" key="1">
    <citation type="submission" date="2025-08" db="UniProtKB">
        <authorList>
            <consortium name="Ensembl"/>
        </authorList>
    </citation>
    <scope>IDENTIFICATION</scope>
</reference>
<feature type="compositionally biased region" description="Pro residues" evidence="1">
    <location>
        <begin position="495"/>
        <end position="504"/>
    </location>
</feature>
<proteinExistence type="predicted"/>
<feature type="region of interest" description="Disordered" evidence="1">
    <location>
        <begin position="177"/>
        <end position="622"/>
    </location>
</feature>
<evidence type="ECO:0000313" key="2">
    <source>
        <dbReference type="Ensembl" id="ENSCLAP00000009387.1"/>
    </source>
</evidence>
<name>A0A8C2V986_CHILA</name>
<feature type="compositionally biased region" description="Low complexity" evidence="1">
    <location>
        <begin position="575"/>
        <end position="586"/>
    </location>
</feature>
<protein>
    <submittedName>
        <fullName evidence="2">Guanine nucleotide-binding protein G(s) subunit alpha</fullName>
    </submittedName>
</protein>
<gene>
    <name evidence="2" type="primary">LOC102020964</name>
</gene>